<sequence length="347" mass="39529">MTAEEILQKLKNKQYAPVYFLQGEEPYFIDLISDYIEKNVLSESDKGFNQVVLYGKDVDISTILLQAKRYPMMSDRSVVIVKEAQMIADIDRESGIKQLEAYLQNPLPSTILVFCYKLKVLDGRKSLAKTVNKHAVLLTTKKLYENQVPGWINGYIKSKGLQISPKATMLLSEYIGADISRLANEIDKLTLNLKPNQTIDERMVQENVGISKEYNIFELQTALIQGDVLKANRIIQFFEANPKNNPIIPNLTLLFSFFTKLLCLHASPDKSEAAISKSLGNRSFLVKEYLLALRTYNYYRTTQIIHFIRVADLQSKGIEGGNMTDGEIMQELIFKILHPVPEEAFVF</sequence>
<dbReference type="GO" id="GO:0003677">
    <property type="term" value="F:DNA binding"/>
    <property type="evidence" value="ECO:0007669"/>
    <property type="project" value="InterPro"/>
</dbReference>
<dbReference type="GO" id="GO:0006261">
    <property type="term" value="P:DNA-templated DNA replication"/>
    <property type="evidence" value="ECO:0007669"/>
    <property type="project" value="TreeGrafter"/>
</dbReference>
<dbReference type="EMBL" id="QASA01000001">
    <property type="protein sequence ID" value="RDC63060.1"/>
    <property type="molecule type" value="Genomic_DNA"/>
</dbReference>
<dbReference type="SUPFAM" id="SSF48019">
    <property type="entry name" value="post-AAA+ oligomerization domain-like"/>
    <property type="match status" value="1"/>
</dbReference>
<comment type="similarity">
    <text evidence="7">Belongs to the DNA polymerase HolA subunit family.</text>
</comment>
<dbReference type="OrthoDB" id="1172326at2"/>
<dbReference type="InterPro" id="IPR027417">
    <property type="entry name" value="P-loop_NTPase"/>
</dbReference>
<dbReference type="InterPro" id="IPR005790">
    <property type="entry name" value="DNA_polIII_delta"/>
</dbReference>
<organism evidence="10 11">
    <name type="scientific">Adhaeribacter pallidiroseus</name>
    <dbReference type="NCBI Taxonomy" id="2072847"/>
    <lineage>
        <taxon>Bacteria</taxon>
        <taxon>Pseudomonadati</taxon>
        <taxon>Bacteroidota</taxon>
        <taxon>Cytophagia</taxon>
        <taxon>Cytophagales</taxon>
        <taxon>Hymenobacteraceae</taxon>
        <taxon>Adhaeribacter</taxon>
    </lineage>
</organism>
<dbReference type="AlphaFoldDB" id="A0A369QFI0"/>
<name>A0A369QFI0_9BACT</name>
<comment type="catalytic activity">
    <reaction evidence="8">
        <text>DNA(n) + a 2'-deoxyribonucleoside 5'-triphosphate = DNA(n+1) + diphosphate</text>
        <dbReference type="Rhea" id="RHEA:22508"/>
        <dbReference type="Rhea" id="RHEA-COMP:17339"/>
        <dbReference type="Rhea" id="RHEA-COMP:17340"/>
        <dbReference type="ChEBI" id="CHEBI:33019"/>
        <dbReference type="ChEBI" id="CHEBI:61560"/>
        <dbReference type="ChEBI" id="CHEBI:173112"/>
        <dbReference type="EC" id="2.7.7.7"/>
    </reaction>
</comment>
<keyword evidence="5" id="KW-0235">DNA replication</keyword>
<protein>
    <recommendedName>
        <fullName evidence="2">DNA polymerase III subunit delta</fullName>
        <ecNumber evidence="1">2.7.7.7</ecNumber>
    </recommendedName>
</protein>
<comment type="caution">
    <text evidence="10">The sequence shown here is derived from an EMBL/GenBank/DDBJ whole genome shotgun (WGS) entry which is preliminary data.</text>
</comment>
<dbReference type="InterPro" id="IPR010372">
    <property type="entry name" value="DNA_pol3_delta_N"/>
</dbReference>
<dbReference type="GO" id="GO:0003887">
    <property type="term" value="F:DNA-directed DNA polymerase activity"/>
    <property type="evidence" value="ECO:0007669"/>
    <property type="project" value="UniProtKB-KW"/>
</dbReference>
<evidence type="ECO:0000256" key="2">
    <source>
        <dbReference type="ARBA" id="ARBA00017703"/>
    </source>
</evidence>
<evidence type="ECO:0000313" key="10">
    <source>
        <dbReference type="EMBL" id="RDC63060.1"/>
    </source>
</evidence>
<evidence type="ECO:0000313" key="11">
    <source>
        <dbReference type="Proteomes" id="UP000253919"/>
    </source>
</evidence>
<evidence type="ECO:0000256" key="7">
    <source>
        <dbReference type="ARBA" id="ARBA00034754"/>
    </source>
</evidence>
<dbReference type="PANTHER" id="PTHR34388:SF1">
    <property type="entry name" value="DNA POLYMERASE III SUBUNIT DELTA"/>
    <property type="match status" value="1"/>
</dbReference>
<evidence type="ECO:0000256" key="1">
    <source>
        <dbReference type="ARBA" id="ARBA00012417"/>
    </source>
</evidence>
<dbReference type="PANTHER" id="PTHR34388">
    <property type="entry name" value="DNA POLYMERASE III SUBUNIT DELTA"/>
    <property type="match status" value="1"/>
</dbReference>
<dbReference type="NCBIfam" id="TIGR01128">
    <property type="entry name" value="holA"/>
    <property type="match status" value="1"/>
</dbReference>
<dbReference type="Pfam" id="PF06144">
    <property type="entry name" value="DNA_pol3_delta"/>
    <property type="match status" value="1"/>
</dbReference>
<dbReference type="Gene3D" id="1.10.8.60">
    <property type="match status" value="1"/>
</dbReference>
<dbReference type="Gene3D" id="1.20.272.10">
    <property type="match status" value="1"/>
</dbReference>
<evidence type="ECO:0000256" key="6">
    <source>
        <dbReference type="ARBA" id="ARBA00022932"/>
    </source>
</evidence>
<evidence type="ECO:0000256" key="4">
    <source>
        <dbReference type="ARBA" id="ARBA00022695"/>
    </source>
</evidence>
<evidence type="ECO:0000256" key="3">
    <source>
        <dbReference type="ARBA" id="ARBA00022679"/>
    </source>
</evidence>
<dbReference type="EC" id="2.7.7.7" evidence="1"/>
<proteinExistence type="inferred from homology"/>
<keyword evidence="11" id="KW-1185">Reference proteome</keyword>
<dbReference type="RefSeq" id="WP_115372416.1">
    <property type="nucleotide sequence ID" value="NZ_QASA01000001.1"/>
</dbReference>
<keyword evidence="3 10" id="KW-0808">Transferase</keyword>
<keyword evidence="4 10" id="KW-0548">Nucleotidyltransferase</keyword>
<dbReference type="Proteomes" id="UP000253919">
    <property type="component" value="Unassembled WGS sequence"/>
</dbReference>
<gene>
    <name evidence="10" type="primary">holA</name>
    <name evidence="10" type="ORF">AHMF7616_01660</name>
</gene>
<dbReference type="GO" id="GO:0009360">
    <property type="term" value="C:DNA polymerase III complex"/>
    <property type="evidence" value="ECO:0007669"/>
    <property type="project" value="InterPro"/>
</dbReference>
<dbReference type="InterPro" id="IPR008921">
    <property type="entry name" value="DNA_pol3_clamp-load_cplx_C"/>
</dbReference>
<evidence type="ECO:0000259" key="9">
    <source>
        <dbReference type="Pfam" id="PF06144"/>
    </source>
</evidence>
<evidence type="ECO:0000256" key="8">
    <source>
        <dbReference type="ARBA" id="ARBA00049244"/>
    </source>
</evidence>
<accession>A0A369QFI0</accession>
<evidence type="ECO:0000256" key="5">
    <source>
        <dbReference type="ARBA" id="ARBA00022705"/>
    </source>
</evidence>
<dbReference type="SUPFAM" id="SSF52540">
    <property type="entry name" value="P-loop containing nucleoside triphosphate hydrolases"/>
    <property type="match status" value="1"/>
</dbReference>
<reference evidence="10 11" key="1">
    <citation type="submission" date="2018-04" db="EMBL/GenBank/DDBJ databases">
        <title>Adhaeribacter sp. HMF7616 genome sequencing and assembly.</title>
        <authorList>
            <person name="Kang H."/>
            <person name="Kang J."/>
            <person name="Cha I."/>
            <person name="Kim H."/>
            <person name="Joh K."/>
        </authorList>
    </citation>
    <scope>NUCLEOTIDE SEQUENCE [LARGE SCALE GENOMIC DNA]</scope>
    <source>
        <strain evidence="10 11">HMF7616</strain>
    </source>
</reference>
<dbReference type="CDD" id="cd18138">
    <property type="entry name" value="HLD_clamp_pol_III_delta"/>
    <property type="match status" value="1"/>
</dbReference>
<feature type="domain" description="DNA polymerase III delta N-terminal" evidence="9">
    <location>
        <begin position="19"/>
        <end position="139"/>
    </location>
</feature>
<dbReference type="Gene3D" id="3.40.50.300">
    <property type="entry name" value="P-loop containing nucleotide triphosphate hydrolases"/>
    <property type="match status" value="1"/>
</dbReference>
<keyword evidence="6 10" id="KW-0239">DNA-directed DNA polymerase</keyword>